<sequence>MSRRKAEAEKASDDSYALGDEDDSNGMKTYRKAKRPRKAGDKKVARSTSRFRGVTHHCRTGRFEAHIWQEGKQIYLGGFDAEEQAALAYDLAALKFRGLDAQTNYDKSTYEQEMLQFNEVTKEEVVQTLRRQSKGFQKTSSQFRGVTRHQKGKFEARCGAPADLFQALLGAKCQSAA</sequence>
<keyword evidence="5" id="KW-0539">Nucleus</keyword>
<evidence type="ECO:0000256" key="6">
    <source>
        <dbReference type="SAM" id="MobiDB-lite"/>
    </source>
</evidence>
<gene>
    <name evidence="8" type="ORF">CVIRNUC_002367</name>
</gene>
<keyword evidence="4" id="KW-0804">Transcription</keyword>
<protein>
    <recommendedName>
        <fullName evidence="7">AP2/ERF domain-containing protein</fullName>
    </recommendedName>
</protein>
<dbReference type="Pfam" id="PF00847">
    <property type="entry name" value="AP2"/>
    <property type="match status" value="1"/>
</dbReference>
<reference evidence="8 9" key="1">
    <citation type="submission" date="2023-10" db="EMBL/GenBank/DDBJ databases">
        <authorList>
            <person name="Maclean D."/>
            <person name="Macfadyen A."/>
        </authorList>
    </citation>
    <scope>NUCLEOTIDE SEQUENCE [LARGE SCALE GENOMIC DNA]</scope>
</reference>
<evidence type="ECO:0000256" key="2">
    <source>
        <dbReference type="ARBA" id="ARBA00023015"/>
    </source>
</evidence>
<proteinExistence type="predicted"/>
<evidence type="ECO:0000259" key="7">
    <source>
        <dbReference type="PROSITE" id="PS51032"/>
    </source>
</evidence>
<keyword evidence="2" id="KW-0805">Transcription regulation</keyword>
<keyword evidence="9" id="KW-1185">Reference proteome</keyword>
<dbReference type="GO" id="GO:0003677">
    <property type="term" value="F:DNA binding"/>
    <property type="evidence" value="ECO:0007669"/>
    <property type="project" value="UniProtKB-KW"/>
</dbReference>
<dbReference type="GO" id="GO:0005634">
    <property type="term" value="C:nucleus"/>
    <property type="evidence" value="ECO:0007669"/>
    <property type="project" value="UniProtKB-SubCell"/>
</dbReference>
<comment type="subcellular location">
    <subcellularLocation>
        <location evidence="1">Nucleus</location>
    </subcellularLocation>
</comment>
<dbReference type="InterPro" id="IPR036955">
    <property type="entry name" value="AP2/ERF_dom_sf"/>
</dbReference>
<dbReference type="PANTHER" id="PTHR32467">
    <property type="entry name" value="AP2-LIKE ETHYLENE-RESPONSIVE TRANSCRIPTION FACTOR"/>
    <property type="match status" value="1"/>
</dbReference>
<feature type="compositionally biased region" description="Basic and acidic residues" evidence="6">
    <location>
        <begin position="1"/>
        <end position="13"/>
    </location>
</feature>
<dbReference type="Gene3D" id="3.30.730.10">
    <property type="entry name" value="AP2/ERF domain"/>
    <property type="match status" value="1"/>
</dbReference>
<dbReference type="InterPro" id="IPR001471">
    <property type="entry name" value="AP2/ERF_dom"/>
</dbReference>
<feature type="domain" description="AP2/ERF" evidence="7">
    <location>
        <begin position="50"/>
        <end position="106"/>
    </location>
</feature>
<dbReference type="PANTHER" id="PTHR32467:SF213">
    <property type="entry name" value="OS03G0770700 PROTEIN"/>
    <property type="match status" value="1"/>
</dbReference>
<feature type="region of interest" description="Disordered" evidence="6">
    <location>
        <begin position="1"/>
        <end position="50"/>
    </location>
</feature>
<organism evidence="8 9">
    <name type="scientific">Coccomyxa viridis</name>
    <dbReference type="NCBI Taxonomy" id="1274662"/>
    <lineage>
        <taxon>Eukaryota</taxon>
        <taxon>Viridiplantae</taxon>
        <taxon>Chlorophyta</taxon>
        <taxon>core chlorophytes</taxon>
        <taxon>Trebouxiophyceae</taxon>
        <taxon>Trebouxiophyceae incertae sedis</taxon>
        <taxon>Coccomyxaceae</taxon>
        <taxon>Coccomyxa</taxon>
    </lineage>
</organism>
<evidence type="ECO:0000256" key="1">
    <source>
        <dbReference type="ARBA" id="ARBA00004123"/>
    </source>
</evidence>
<dbReference type="EMBL" id="CAUYUE010000003">
    <property type="protein sequence ID" value="CAK0755336.1"/>
    <property type="molecule type" value="Genomic_DNA"/>
</dbReference>
<keyword evidence="3" id="KW-0238">DNA-binding</keyword>
<dbReference type="InterPro" id="IPR016177">
    <property type="entry name" value="DNA-bd_dom_sf"/>
</dbReference>
<dbReference type="Proteomes" id="UP001314263">
    <property type="component" value="Unassembled WGS sequence"/>
</dbReference>
<evidence type="ECO:0000313" key="9">
    <source>
        <dbReference type="Proteomes" id="UP001314263"/>
    </source>
</evidence>
<evidence type="ECO:0000256" key="3">
    <source>
        <dbReference type="ARBA" id="ARBA00023125"/>
    </source>
</evidence>
<comment type="caution">
    <text evidence="8">The sequence shown here is derived from an EMBL/GenBank/DDBJ whole genome shotgun (WGS) entry which is preliminary data.</text>
</comment>
<dbReference type="SMART" id="SM00380">
    <property type="entry name" value="AP2"/>
    <property type="match status" value="1"/>
</dbReference>
<dbReference type="SUPFAM" id="SSF54171">
    <property type="entry name" value="DNA-binding domain"/>
    <property type="match status" value="1"/>
</dbReference>
<evidence type="ECO:0000256" key="4">
    <source>
        <dbReference type="ARBA" id="ARBA00023163"/>
    </source>
</evidence>
<evidence type="ECO:0000256" key="5">
    <source>
        <dbReference type="ARBA" id="ARBA00023242"/>
    </source>
</evidence>
<dbReference type="PROSITE" id="PS51032">
    <property type="entry name" value="AP2_ERF"/>
    <property type="match status" value="1"/>
</dbReference>
<dbReference type="GO" id="GO:0003700">
    <property type="term" value="F:DNA-binding transcription factor activity"/>
    <property type="evidence" value="ECO:0007669"/>
    <property type="project" value="InterPro"/>
</dbReference>
<name>A0AAV1HZ81_9CHLO</name>
<evidence type="ECO:0000313" key="8">
    <source>
        <dbReference type="EMBL" id="CAK0755336.1"/>
    </source>
</evidence>
<dbReference type="AlphaFoldDB" id="A0AAV1HZ81"/>
<accession>A0AAV1HZ81</accession>